<proteinExistence type="predicted"/>
<evidence type="ECO:0000313" key="1">
    <source>
        <dbReference type="EMBL" id="EMO59731.1"/>
    </source>
</evidence>
<dbReference type="AlphaFoldDB" id="M6VX55"/>
<protein>
    <submittedName>
        <fullName evidence="1">Uncharacterized protein</fullName>
    </submittedName>
</protein>
<accession>M6VX55</accession>
<comment type="caution">
    <text evidence="1">The sequence shown here is derived from an EMBL/GenBank/DDBJ whole genome shotgun (WGS) entry which is preliminary data.</text>
</comment>
<organism evidence="1 2">
    <name type="scientific">Leptospira santarosai str. CBC1416</name>
    <dbReference type="NCBI Taxonomy" id="1193059"/>
    <lineage>
        <taxon>Bacteria</taxon>
        <taxon>Pseudomonadati</taxon>
        <taxon>Spirochaetota</taxon>
        <taxon>Spirochaetia</taxon>
        <taxon>Leptospirales</taxon>
        <taxon>Leptospiraceae</taxon>
        <taxon>Leptospira</taxon>
    </lineage>
</organism>
<name>M6VX55_9LEPT</name>
<dbReference type="Proteomes" id="UP000012149">
    <property type="component" value="Unassembled WGS sequence"/>
</dbReference>
<sequence>MSLTDEQLKKTIPEIIRRRRESVSKEEIEKQMLVEYIRYFVNLKRGNAALLVKETKFPSGNLSRLISGEGAQPSFDRILFISETVQKLLKKQI</sequence>
<gene>
    <name evidence="1" type="ORF">LEP1GSC161_0275</name>
</gene>
<dbReference type="EMBL" id="AKWE02000017">
    <property type="protein sequence ID" value="EMO59731.1"/>
    <property type="molecule type" value="Genomic_DNA"/>
</dbReference>
<reference evidence="1 2" key="1">
    <citation type="submission" date="2013-01" db="EMBL/GenBank/DDBJ databases">
        <authorList>
            <person name="Harkins D.M."/>
            <person name="Durkin A.S."/>
            <person name="Brinkac L.M."/>
            <person name="Haft D.H."/>
            <person name="Selengut J.D."/>
            <person name="Sanka R."/>
            <person name="DePew J."/>
            <person name="Purushe J."/>
            <person name="Matthias M.A."/>
            <person name="Vinetz J.M."/>
            <person name="Sutton G.G."/>
            <person name="Nierman W.C."/>
            <person name="Fouts D.E."/>
        </authorList>
    </citation>
    <scope>NUCLEOTIDE SEQUENCE [LARGE SCALE GENOMIC DNA]</scope>
    <source>
        <strain evidence="1 2">CBC1416</strain>
    </source>
</reference>
<evidence type="ECO:0000313" key="2">
    <source>
        <dbReference type="Proteomes" id="UP000012149"/>
    </source>
</evidence>